<feature type="domain" description="CBS" evidence="6">
    <location>
        <begin position="116"/>
        <end position="177"/>
    </location>
</feature>
<dbReference type="PROSITE" id="PS51371">
    <property type="entry name" value="CBS"/>
    <property type="match status" value="1"/>
</dbReference>
<keyword evidence="8" id="KW-1185">Reference proteome</keyword>
<dbReference type="GO" id="GO:0031588">
    <property type="term" value="C:nucleotide-activated protein kinase complex"/>
    <property type="evidence" value="ECO:0007669"/>
    <property type="project" value="TreeGrafter"/>
</dbReference>
<dbReference type="EMBL" id="UZAM01017427">
    <property type="protein sequence ID" value="VDP47219.1"/>
    <property type="molecule type" value="Genomic_DNA"/>
</dbReference>
<evidence type="ECO:0000256" key="4">
    <source>
        <dbReference type="ARBA" id="ARBA00025878"/>
    </source>
</evidence>
<reference evidence="7 8" key="2">
    <citation type="submission" date="2018-11" db="EMBL/GenBank/DDBJ databases">
        <authorList>
            <consortium name="Pathogen Informatics"/>
        </authorList>
    </citation>
    <scope>NUCLEOTIDE SEQUENCE [LARGE SCALE GENOMIC DNA]</scope>
</reference>
<gene>
    <name evidence="7" type="ORF">SBAD_LOCUS12306</name>
</gene>
<dbReference type="AlphaFoldDB" id="A0A183J8V8"/>
<dbReference type="OrthoDB" id="449052at2759"/>
<dbReference type="SUPFAM" id="SSF54631">
    <property type="entry name" value="CBS-domain pair"/>
    <property type="match status" value="1"/>
</dbReference>
<evidence type="ECO:0000256" key="3">
    <source>
        <dbReference type="ARBA" id="ARBA00023122"/>
    </source>
</evidence>
<evidence type="ECO:0000259" key="6">
    <source>
        <dbReference type="PROSITE" id="PS51371"/>
    </source>
</evidence>
<keyword evidence="2" id="KW-0677">Repeat</keyword>
<accession>A0A183J8V8</accession>
<dbReference type="WBParaSite" id="SBAD_0001271201-mRNA-1">
    <property type="protein sequence ID" value="SBAD_0001271201-mRNA-1"/>
    <property type="gene ID" value="SBAD_0001271201"/>
</dbReference>
<dbReference type="GO" id="GO:0019887">
    <property type="term" value="F:protein kinase regulator activity"/>
    <property type="evidence" value="ECO:0007669"/>
    <property type="project" value="TreeGrafter"/>
</dbReference>
<name>A0A183J8V8_9BILA</name>
<dbReference type="GO" id="GO:0016208">
    <property type="term" value="F:AMP binding"/>
    <property type="evidence" value="ECO:0007669"/>
    <property type="project" value="TreeGrafter"/>
</dbReference>
<protein>
    <submittedName>
        <fullName evidence="9">CBS domain-containing protein</fullName>
    </submittedName>
</protein>
<evidence type="ECO:0000313" key="8">
    <source>
        <dbReference type="Proteomes" id="UP000270296"/>
    </source>
</evidence>
<dbReference type="PANTHER" id="PTHR13780:SF35">
    <property type="entry name" value="LD22662P"/>
    <property type="match status" value="1"/>
</dbReference>
<dbReference type="InterPro" id="IPR046342">
    <property type="entry name" value="CBS_dom_sf"/>
</dbReference>
<sequence length="193" mass="22040">MSVDGARRCSRYFVATGRRNYQHDRQRCTSAIVIVVVECHPTPNLSATSSICTEPPASATVHARYRHKSEGGIYRMIHPIRQAANKHPVGRQPVGIQPFVYANFLRAHKCYDLIPTSTKLVVFDTQLQVKKAFYALVYNGVRAAPLWDGSSHRFIGMLTITDFIFLLHKYYKSKGDKMQELEQHCISTWRGNR</sequence>
<keyword evidence="3 5" id="KW-0129">CBS domain</keyword>
<proteinExistence type="inferred from homology"/>
<evidence type="ECO:0000256" key="2">
    <source>
        <dbReference type="ARBA" id="ARBA00022737"/>
    </source>
</evidence>
<evidence type="ECO:0000256" key="5">
    <source>
        <dbReference type="PROSITE-ProRule" id="PRU00703"/>
    </source>
</evidence>
<dbReference type="InterPro" id="IPR050511">
    <property type="entry name" value="AMPK_gamma/SDS23_families"/>
</dbReference>
<dbReference type="PANTHER" id="PTHR13780">
    <property type="entry name" value="AMP-ACTIVATED PROTEIN KINASE, GAMMA REGULATORY SUBUNIT"/>
    <property type="match status" value="1"/>
</dbReference>
<comment type="similarity">
    <text evidence="1">Belongs to the 5'-AMP-activated protein kinase gamma subunit family.</text>
</comment>
<organism evidence="9">
    <name type="scientific">Soboliphyme baturini</name>
    <dbReference type="NCBI Taxonomy" id="241478"/>
    <lineage>
        <taxon>Eukaryota</taxon>
        <taxon>Metazoa</taxon>
        <taxon>Ecdysozoa</taxon>
        <taxon>Nematoda</taxon>
        <taxon>Enoplea</taxon>
        <taxon>Dorylaimia</taxon>
        <taxon>Dioctophymatida</taxon>
        <taxon>Dioctophymatoidea</taxon>
        <taxon>Soboliphymatidae</taxon>
        <taxon>Soboliphyme</taxon>
    </lineage>
</organism>
<reference evidence="9" key="1">
    <citation type="submission" date="2016-06" db="UniProtKB">
        <authorList>
            <consortium name="WormBaseParasite"/>
        </authorList>
    </citation>
    <scope>IDENTIFICATION</scope>
</reference>
<dbReference type="GO" id="GO:0019901">
    <property type="term" value="F:protein kinase binding"/>
    <property type="evidence" value="ECO:0007669"/>
    <property type="project" value="TreeGrafter"/>
</dbReference>
<dbReference type="SMART" id="SM00116">
    <property type="entry name" value="CBS"/>
    <property type="match status" value="1"/>
</dbReference>
<evidence type="ECO:0000313" key="9">
    <source>
        <dbReference type="WBParaSite" id="SBAD_0001271201-mRNA-1"/>
    </source>
</evidence>
<comment type="subunit">
    <text evidence="4">AMPK is a heterotrimer of an alpha catalytic subunit (PRKAA1 or PRKAA2), a beta (PRKAB1 or PRKAB2) and a gamma non-catalytic subunits (PRKAG1, PRKAG2 or PRKAG3). Interacts with FNIP1 and FNIP2.</text>
</comment>
<evidence type="ECO:0000256" key="1">
    <source>
        <dbReference type="ARBA" id="ARBA00006750"/>
    </source>
</evidence>
<evidence type="ECO:0000313" key="7">
    <source>
        <dbReference type="EMBL" id="VDP47219.1"/>
    </source>
</evidence>
<dbReference type="Gene3D" id="3.10.580.10">
    <property type="entry name" value="CBS-domain"/>
    <property type="match status" value="1"/>
</dbReference>
<dbReference type="InterPro" id="IPR000644">
    <property type="entry name" value="CBS_dom"/>
</dbReference>
<dbReference type="Proteomes" id="UP000270296">
    <property type="component" value="Unassembled WGS sequence"/>
</dbReference>
<dbReference type="GO" id="GO:0005737">
    <property type="term" value="C:cytoplasm"/>
    <property type="evidence" value="ECO:0007669"/>
    <property type="project" value="TreeGrafter"/>
</dbReference>
<dbReference type="GO" id="GO:0005634">
    <property type="term" value="C:nucleus"/>
    <property type="evidence" value="ECO:0007669"/>
    <property type="project" value="TreeGrafter"/>
</dbReference>